<dbReference type="InterPro" id="IPR029063">
    <property type="entry name" value="SAM-dependent_MTases_sf"/>
</dbReference>
<dbReference type="InterPro" id="IPR052514">
    <property type="entry name" value="SAM-dependent_MTase"/>
</dbReference>
<dbReference type="InterPro" id="IPR006342">
    <property type="entry name" value="FkbM_mtfrase"/>
</dbReference>
<proteinExistence type="predicted"/>
<protein>
    <recommendedName>
        <fullName evidence="2">Methyltransferase FkbM domain-containing protein</fullName>
    </recommendedName>
</protein>
<dbReference type="PANTHER" id="PTHR34203">
    <property type="entry name" value="METHYLTRANSFERASE, FKBM FAMILY PROTEIN"/>
    <property type="match status" value="1"/>
</dbReference>
<dbReference type="Pfam" id="PF05050">
    <property type="entry name" value="Methyltransf_21"/>
    <property type="match status" value="1"/>
</dbReference>
<dbReference type="NCBIfam" id="TIGR01444">
    <property type="entry name" value="fkbM_fam"/>
    <property type="match status" value="1"/>
</dbReference>
<reference evidence="3" key="1">
    <citation type="submission" date="2013-10" db="EMBL/GenBank/DDBJ databases">
        <title>Functional metagenomics reveals novel beta-galactosidases not predictable from gene sequences.</title>
        <authorList>
            <person name="Cheng J."/>
            <person name="Engel K."/>
            <person name="Romantsov T."/>
            <person name="Neufeld J.D."/>
            <person name="Rose D.R."/>
            <person name="Charles T.C."/>
        </authorList>
    </citation>
    <scope>NUCLEOTIDE SEQUENCE</scope>
</reference>
<feature type="compositionally biased region" description="Low complexity" evidence="1">
    <location>
        <begin position="15"/>
        <end position="26"/>
    </location>
</feature>
<evidence type="ECO:0000259" key="2">
    <source>
        <dbReference type="Pfam" id="PF05050"/>
    </source>
</evidence>
<organism evidence="3">
    <name type="scientific">uncultured bacterium lac146</name>
    <dbReference type="NCBI Taxonomy" id="1447238"/>
    <lineage>
        <taxon>Bacteria</taxon>
        <taxon>environmental samples</taxon>
    </lineage>
</organism>
<dbReference type="SUPFAM" id="SSF53335">
    <property type="entry name" value="S-adenosyl-L-methionine-dependent methyltransferases"/>
    <property type="match status" value="1"/>
</dbReference>
<dbReference type="PANTHER" id="PTHR34203:SF15">
    <property type="entry name" value="SLL1173 PROTEIN"/>
    <property type="match status" value="1"/>
</dbReference>
<accession>X2L852</accession>
<evidence type="ECO:0000313" key="3">
    <source>
        <dbReference type="EMBL" id="AHN97899.1"/>
    </source>
</evidence>
<feature type="region of interest" description="Disordered" evidence="1">
    <location>
        <begin position="1"/>
        <end position="26"/>
    </location>
</feature>
<dbReference type="AlphaFoldDB" id="X2L852"/>
<sequence>MRRTRRRLPAPRPPRAGADASARRGGPIDPASAVATFIAEAQLPAQGSFIKLWAPSDYVLVVSESENFYRQLSKSYRFIPVDFPNLDGQIAQCRTQRPAPYADSRTYMGTVHEAMREAYGSYVLLDVGGYLGRFSIEFALMLGARSENGFAGRIYCFEPSPMKHILGLNLDINGCRDVSIVEAAVTDADGTVDFRCNNQALISSRVRKFPSATSSSLVKARRADSFLKERGLQGEAVVAKIDVEGAEDLVLRGFGAGIDNLACAIVEYWPETFARPFGPGQTLAEFTFRNYHVLYIRNSLYPLYPLRLTTSTAELDAFLANTTNIDILMVRKNGAGAERLVERLLALQPLAK</sequence>
<dbReference type="Gene3D" id="3.40.50.150">
    <property type="entry name" value="Vaccinia Virus protein VP39"/>
    <property type="match status" value="1"/>
</dbReference>
<name>X2L852_9BACT</name>
<dbReference type="EMBL" id="KF796604">
    <property type="protein sequence ID" value="AHN97899.1"/>
    <property type="molecule type" value="Genomic_DNA"/>
</dbReference>
<evidence type="ECO:0000256" key="1">
    <source>
        <dbReference type="SAM" id="MobiDB-lite"/>
    </source>
</evidence>
<feature type="domain" description="Methyltransferase FkbM" evidence="2">
    <location>
        <begin position="126"/>
        <end position="267"/>
    </location>
</feature>